<dbReference type="GO" id="GO:0008270">
    <property type="term" value="F:zinc ion binding"/>
    <property type="evidence" value="ECO:0007669"/>
    <property type="project" value="UniProtKB-KW"/>
</dbReference>
<feature type="domain" description="GRF-type" evidence="8">
    <location>
        <begin position="162"/>
        <end position="204"/>
    </location>
</feature>
<dbReference type="PANTHER" id="PTHR33680">
    <property type="entry name" value="OS07G0190500 PROTEIN"/>
    <property type="match status" value="1"/>
</dbReference>
<feature type="domain" description="CCHC-type" evidence="7">
    <location>
        <begin position="236"/>
        <end position="251"/>
    </location>
</feature>
<feature type="domain" description="GRF-type" evidence="8">
    <location>
        <begin position="85"/>
        <end position="126"/>
    </location>
</feature>
<name>A0A067S9G0_GALM3</name>
<feature type="compositionally biased region" description="Polar residues" evidence="6">
    <location>
        <begin position="1"/>
        <end position="10"/>
    </location>
</feature>
<dbReference type="GO" id="GO:0006397">
    <property type="term" value="P:mRNA processing"/>
    <property type="evidence" value="ECO:0007669"/>
    <property type="project" value="UniProtKB-KW"/>
</dbReference>
<dbReference type="SMART" id="SM00343">
    <property type="entry name" value="ZnF_C2HC"/>
    <property type="match status" value="4"/>
</dbReference>
<evidence type="ECO:0000259" key="7">
    <source>
        <dbReference type="PROSITE" id="PS50158"/>
    </source>
</evidence>
<protein>
    <recommendedName>
        <fullName evidence="11">DNA topoisomerase</fullName>
    </recommendedName>
</protein>
<evidence type="ECO:0000256" key="2">
    <source>
        <dbReference type="ARBA" id="ARBA00022723"/>
    </source>
</evidence>
<gene>
    <name evidence="9" type="ORF">GALMADRAFT_258185</name>
</gene>
<dbReference type="Gene3D" id="4.10.60.10">
    <property type="entry name" value="Zinc finger, CCHC-type"/>
    <property type="match status" value="4"/>
</dbReference>
<evidence type="ECO:0000313" key="9">
    <source>
        <dbReference type="EMBL" id="KDR67535.1"/>
    </source>
</evidence>
<dbReference type="GO" id="GO:0003676">
    <property type="term" value="F:nucleic acid binding"/>
    <property type="evidence" value="ECO:0007669"/>
    <property type="project" value="InterPro"/>
</dbReference>
<feature type="compositionally biased region" description="Basic residues" evidence="6">
    <location>
        <begin position="388"/>
        <end position="399"/>
    </location>
</feature>
<keyword evidence="2" id="KW-0479">Metal-binding</keyword>
<feature type="domain" description="CCHC-type" evidence="7">
    <location>
        <begin position="346"/>
        <end position="361"/>
    </location>
</feature>
<feature type="domain" description="CCHC-type" evidence="7">
    <location>
        <begin position="311"/>
        <end position="326"/>
    </location>
</feature>
<evidence type="ECO:0000256" key="1">
    <source>
        <dbReference type="ARBA" id="ARBA00022664"/>
    </source>
</evidence>
<feature type="region of interest" description="Disordered" evidence="6">
    <location>
        <begin position="360"/>
        <end position="407"/>
    </location>
</feature>
<dbReference type="PROSITE" id="PS50158">
    <property type="entry name" value="ZF_CCHC"/>
    <property type="match status" value="4"/>
</dbReference>
<feature type="region of interest" description="Disordered" evidence="6">
    <location>
        <begin position="1"/>
        <end position="53"/>
    </location>
</feature>
<evidence type="ECO:0000256" key="3">
    <source>
        <dbReference type="ARBA" id="ARBA00022771"/>
    </source>
</evidence>
<dbReference type="AlphaFoldDB" id="A0A067S9G0"/>
<reference evidence="10" key="1">
    <citation type="journal article" date="2014" name="Proc. Natl. Acad. Sci. U.S.A.">
        <title>Extensive sampling of basidiomycete genomes demonstrates inadequacy of the white-rot/brown-rot paradigm for wood decay fungi.</title>
        <authorList>
            <person name="Riley R."/>
            <person name="Salamov A.A."/>
            <person name="Brown D.W."/>
            <person name="Nagy L.G."/>
            <person name="Floudas D."/>
            <person name="Held B.W."/>
            <person name="Levasseur A."/>
            <person name="Lombard V."/>
            <person name="Morin E."/>
            <person name="Otillar R."/>
            <person name="Lindquist E.A."/>
            <person name="Sun H."/>
            <person name="LaButti K.M."/>
            <person name="Schmutz J."/>
            <person name="Jabbour D."/>
            <person name="Luo H."/>
            <person name="Baker S.E."/>
            <person name="Pisabarro A.G."/>
            <person name="Walton J.D."/>
            <person name="Blanchette R.A."/>
            <person name="Henrissat B."/>
            <person name="Martin F."/>
            <person name="Cullen D."/>
            <person name="Hibbett D.S."/>
            <person name="Grigoriev I.V."/>
        </authorList>
    </citation>
    <scope>NUCLEOTIDE SEQUENCE [LARGE SCALE GENOMIC DNA]</scope>
    <source>
        <strain evidence="10">CBS 339.88</strain>
    </source>
</reference>
<feature type="compositionally biased region" description="Gly residues" evidence="6">
    <location>
        <begin position="206"/>
        <end position="216"/>
    </location>
</feature>
<sequence length="407" mass="41530">MPQTRTTTAAPSARQAGPSRTAPVSSATSITVRPSAPVSTSSTAVASSSRQTAPLYVSPTWQATPVASTSSKGGAYTPGDGSVRCNCDLEAVERTVVRDTASKGKKFWGCTKGPSGCGFFQWVEDGPAASGSRTASGSVPAKRSYSSTRDTSAAGEPPMRSCKCNEDAILFTVQKDNDNKGRRFWKCRKADHASCGFFEWADEPSQGGGSGMGGGRMSSRTQSLNASSNNAESSTCFKCNETGHWASDCPNGDGSSNKRSRSFGTNANDKAASATCFKCQQPGHYSSACPNGGSAKGKSTFSGADTSDGSCFKCGETGHWSSACQNGAAGKSKSISSGADASGNPCFKCGQTGHWSSKCTQGGGAGGSKRSNSSGGSKRGRGSGSAPRGKRGRGAKKKSAFGAADGY</sequence>
<dbReference type="EMBL" id="KL142414">
    <property type="protein sequence ID" value="KDR67535.1"/>
    <property type="molecule type" value="Genomic_DNA"/>
</dbReference>
<dbReference type="InterPro" id="IPR036875">
    <property type="entry name" value="Znf_CCHC_sf"/>
</dbReference>
<feature type="compositionally biased region" description="Low complexity" evidence="6">
    <location>
        <begin position="217"/>
        <end position="228"/>
    </location>
</feature>
<feature type="region of interest" description="Disordered" evidence="6">
    <location>
        <begin position="205"/>
        <end position="228"/>
    </location>
</feature>
<dbReference type="STRING" id="685588.A0A067S9G0"/>
<feature type="compositionally biased region" description="Low complexity" evidence="6">
    <location>
        <begin position="31"/>
        <end position="50"/>
    </location>
</feature>
<feature type="domain" description="CCHC-type" evidence="7">
    <location>
        <begin position="276"/>
        <end position="291"/>
    </location>
</feature>
<dbReference type="Pfam" id="PF00098">
    <property type="entry name" value="zf-CCHC"/>
    <property type="match status" value="4"/>
</dbReference>
<keyword evidence="1" id="KW-0507">mRNA processing</keyword>
<dbReference type="OrthoDB" id="2527451at2759"/>
<dbReference type="Pfam" id="PF06839">
    <property type="entry name" value="Zn_ribbon_GRF"/>
    <property type="match status" value="2"/>
</dbReference>
<evidence type="ECO:0000259" key="8">
    <source>
        <dbReference type="PROSITE" id="PS51999"/>
    </source>
</evidence>
<dbReference type="PROSITE" id="PS51999">
    <property type="entry name" value="ZF_GRF"/>
    <property type="match status" value="2"/>
</dbReference>
<evidence type="ECO:0008006" key="11">
    <source>
        <dbReference type="Google" id="ProtNLM"/>
    </source>
</evidence>
<feature type="region of interest" description="Disordered" evidence="6">
    <location>
        <begin position="129"/>
        <end position="159"/>
    </location>
</feature>
<organism evidence="9 10">
    <name type="scientific">Galerina marginata (strain CBS 339.88)</name>
    <dbReference type="NCBI Taxonomy" id="685588"/>
    <lineage>
        <taxon>Eukaryota</taxon>
        <taxon>Fungi</taxon>
        <taxon>Dikarya</taxon>
        <taxon>Basidiomycota</taxon>
        <taxon>Agaricomycotina</taxon>
        <taxon>Agaricomycetes</taxon>
        <taxon>Agaricomycetidae</taxon>
        <taxon>Agaricales</taxon>
        <taxon>Agaricineae</taxon>
        <taxon>Strophariaceae</taxon>
        <taxon>Galerina</taxon>
    </lineage>
</organism>
<dbReference type="InterPro" id="IPR010666">
    <property type="entry name" value="Znf_GRF"/>
</dbReference>
<evidence type="ECO:0000256" key="6">
    <source>
        <dbReference type="SAM" id="MobiDB-lite"/>
    </source>
</evidence>
<dbReference type="InterPro" id="IPR001878">
    <property type="entry name" value="Znf_CCHC"/>
</dbReference>
<dbReference type="PANTHER" id="PTHR33680:SF1">
    <property type="entry name" value="OS05G0489500 PROTEIN"/>
    <property type="match status" value="1"/>
</dbReference>
<evidence type="ECO:0000256" key="5">
    <source>
        <dbReference type="PROSITE-ProRule" id="PRU00047"/>
    </source>
</evidence>
<evidence type="ECO:0000313" key="10">
    <source>
        <dbReference type="Proteomes" id="UP000027222"/>
    </source>
</evidence>
<keyword evidence="3 5" id="KW-0863">Zinc-finger</keyword>
<dbReference type="Proteomes" id="UP000027222">
    <property type="component" value="Unassembled WGS sequence"/>
</dbReference>
<keyword evidence="10" id="KW-1185">Reference proteome</keyword>
<keyword evidence="4" id="KW-0862">Zinc</keyword>
<evidence type="ECO:0000256" key="4">
    <source>
        <dbReference type="ARBA" id="ARBA00022833"/>
    </source>
</evidence>
<dbReference type="SUPFAM" id="SSF57756">
    <property type="entry name" value="Retrovirus zinc finger-like domains"/>
    <property type="match status" value="3"/>
</dbReference>
<dbReference type="HOGENOM" id="CLU_676225_0_0_1"/>
<accession>A0A067S9G0</accession>
<proteinExistence type="predicted"/>